<reference evidence="1" key="1">
    <citation type="journal article" date="2014" name="Front. Microbiol.">
        <title>High frequency of phylogenetically diverse reductive dehalogenase-homologous genes in deep subseafloor sedimentary metagenomes.</title>
        <authorList>
            <person name="Kawai M."/>
            <person name="Futagami T."/>
            <person name="Toyoda A."/>
            <person name="Takaki Y."/>
            <person name="Nishi S."/>
            <person name="Hori S."/>
            <person name="Arai W."/>
            <person name="Tsubouchi T."/>
            <person name="Morono Y."/>
            <person name="Uchiyama I."/>
            <person name="Ito T."/>
            <person name="Fujiyama A."/>
            <person name="Inagaki F."/>
            <person name="Takami H."/>
        </authorList>
    </citation>
    <scope>NUCLEOTIDE SEQUENCE</scope>
    <source>
        <strain evidence="1">Expedition CK06-06</strain>
    </source>
</reference>
<name>X1SRS2_9ZZZZ</name>
<accession>X1SRS2</accession>
<protein>
    <submittedName>
        <fullName evidence="1">Uncharacterized protein</fullName>
    </submittedName>
</protein>
<gene>
    <name evidence="1" type="ORF">S06H3_66707</name>
</gene>
<feature type="non-terminal residue" evidence="1">
    <location>
        <position position="1"/>
    </location>
</feature>
<proteinExistence type="predicted"/>
<dbReference type="EMBL" id="BARV01045625">
    <property type="protein sequence ID" value="GAI70494.1"/>
    <property type="molecule type" value="Genomic_DNA"/>
</dbReference>
<comment type="caution">
    <text evidence="1">The sequence shown here is derived from an EMBL/GenBank/DDBJ whole genome shotgun (WGS) entry which is preliminary data.</text>
</comment>
<organism evidence="1">
    <name type="scientific">marine sediment metagenome</name>
    <dbReference type="NCBI Taxonomy" id="412755"/>
    <lineage>
        <taxon>unclassified sequences</taxon>
        <taxon>metagenomes</taxon>
        <taxon>ecological metagenomes</taxon>
    </lineage>
</organism>
<dbReference type="AlphaFoldDB" id="X1SRS2"/>
<sequence>NPIYDIREISHSYAIGALKRLYLFVRWEE</sequence>
<evidence type="ECO:0000313" key="1">
    <source>
        <dbReference type="EMBL" id="GAI70494.1"/>
    </source>
</evidence>